<sequence length="384" mass="43222">MSKYPSTPNDGALATVQHIAPLDAPTSWPGANARLLGLGQGLPVNPLDRLRLFSADEFERFILEWAEGYLKQVVPCVDNVQQRGGAGDKGRDIVVWFGAPGAPERHWKLYQAKRYASPIGPSIAAAEIAKVLFYAYNGDYSLPSEYWFVTWKGVTGDLQDLIDEPAKLKAHLIKNWDEQCAKKITLKKTIALYGAFRDFVEQLDYSFVRVKQPLELIAEHGLTRYHPLVFGAPLIERPKPAEPPSQVAEKERPYVRRLFEVISEMTGEVIDGEADFASTLAPRRLFERSRLSFYSAEGLKELARDNMDRVEFFEDLLTEFQDGLYHHYTGAAASGYVRLTDTIKAAQAQQITGHVLEPHMTARDREGVCHHLANERDVSWCDDG</sequence>
<accession>A0ABW4DVP5</accession>
<comment type="caution">
    <text evidence="2">The sequence shown here is derived from an EMBL/GenBank/DDBJ whole genome shotgun (WGS) entry which is preliminary data.</text>
</comment>
<feature type="domain" description="ABC-three component systems C-terminal" evidence="1">
    <location>
        <begin position="251"/>
        <end position="380"/>
    </location>
</feature>
<organism evidence="2 3">
    <name type="scientific">Paracoccus nototheniae</name>
    <dbReference type="NCBI Taxonomy" id="2489002"/>
    <lineage>
        <taxon>Bacteria</taxon>
        <taxon>Pseudomonadati</taxon>
        <taxon>Pseudomonadota</taxon>
        <taxon>Alphaproteobacteria</taxon>
        <taxon>Rhodobacterales</taxon>
        <taxon>Paracoccaceae</taxon>
        <taxon>Paracoccus</taxon>
    </lineage>
</organism>
<reference evidence="3" key="1">
    <citation type="journal article" date="2019" name="Int. J. Syst. Evol. Microbiol.">
        <title>The Global Catalogue of Microorganisms (GCM) 10K type strain sequencing project: providing services to taxonomists for standard genome sequencing and annotation.</title>
        <authorList>
            <consortium name="The Broad Institute Genomics Platform"/>
            <consortium name="The Broad Institute Genome Sequencing Center for Infectious Disease"/>
            <person name="Wu L."/>
            <person name="Ma J."/>
        </authorList>
    </citation>
    <scope>NUCLEOTIDE SEQUENCE [LARGE SCALE GENOMIC DNA]</scope>
    <source>
        <strain evidence="3">CCM 8875</strain>
    </source>
</reference>
<dbReference type="RefSeq" id="WP_207392229.1">
    <property type="nucleotide sequence ID" value="NZ_CBCSAJ010000017.1"/>
</dbReference>
<proteinExistence type="predicted"/>
<dbReference type="Proteomes" id="UP001597302">
    <property type="component" value="Unassembled WGS sequence"/>
</dbReference>
<name>A0ABW4DVP5_9RHOB</name>
<keyword evidence="3" id="KW-1185">Reference proteome</keyword>
<evidence type="ECO:0000259" key="1">
    <source>
        <dbReference type="Pfam" id="PF20282"/>
    </source>
</evidence>
<gene>
    <name evidence="2" type="ORF">ACFQ5P_03525</name>
</gene>
<dbReference type="InterPro" id="IPR046914">
    <property type="entry name" value="ABC-3C_CTD6"/>
</dbReference>
<evidence type="ECO:0000313" key="3">
    <source>
        <dbReference type="Proteomes" id="UP001597302"/>
    </source>
</evidence>
<protein>
    <submittedName>
        <fullName evidence="2">ABC-three component system protein</fullName>
    </submittedName>
</protein>
<dbReference type="Pfam" id="PF20282">
    <property type="entry name" value="CTD6"/>
    <property type="match status" value="1"/>
</dbReference>
<dbReference type="EMBL" id="JBHTOQ010000003">
    <property type="protein sequence ID" value="MFD1480360.1"/>
    <property type="molecule type" value="Genomic_DNA"/>
</dbReference>
<evidence type="ECO:0000313" key="2">
    <source>
        <dbReference type="EMBL" id="MFD1480360.1"/>
    </source>
</evidence>